<keyword evidence="1 2" id="KW-0732">Signal</keyword>
<evidence type="ECO:0000313" key="5">
    <source>
        <dbReference type="Proteomes" id="UP000014461"/>
    </source>
</evidence>
<dbReference type="InterPro" id="IPR011250">
    <property type="entry name" value="OMP/PagP_B-barrel"/>
</dbReference>
<dbReference type="AlphaFoldDB" id="R9PRD5"/>
<evidence type="ECO:0000259" key="3">
    <source>
        <dbReference type="Pfam" id="PF13505"/>
    </source>
</evidence>
<dbReference type="Gene3D" id="2.40.160.20">
    <property type="match status" value="1"/>
</dbReference>
<dbReference type="STRING" id="1331007.AALB_3903"/>
<dbReference type="RefSeq" id="WP_016403590.1">
    <property type="nucleotide sequence ID" value="NZ_BARX01000034.1"/>
</dbReference>
<dbReference type="InterPro" id="IPR027385">
    <property type="entry name" value="Beta-barrel_OMP"/>
</dbReference>
<dbReference type="SUPFAM" id="SSF56925">
    <property type="entry name" value="OMPA-like"/>
    <property type="match status" value="1"/>
</dbReference>
<comment type="caution">
    <text evidence="4">The sequence shown here is derived from an EMBL/GenBank/DDBJ whole genome shotgun (WGS) entry which is preliminary data.</text>
</comment>
<evidence type="ECO:0000313" key="4">
    <source>
        <dbReference type="EMBL" id="GAD03823.1"/>
    </source>
</evidence>
<dbReference type="EMBL" id="BARX01000034">
    <property type="protein sequence ID" value="GAD03823.1"/>
    <property type="molecule type" value="Genomic_DNA"/>
</dbReference>
<name>R9PRD5_AGAAL</name>
<feature type="chain" id="PRO_5004478867" evidence="2">
    <location>
        <begin position="22"/>
        <end position="170"/>
    </location>
</feature>
<accession>R9PRD5</accession>
<dbReference type="Pfam" id="PF13505">
    <property type="entry name" value="OMP_b-brl"/>
    <property type="match status" value="1"/>
</dbReference>
<feature type="domain" description="Outer membrane protein beta-barrel" evidence="3">
    <location>
        <begin position="8"/>
        <end position="170"/>
    </location>
</feature>
<evidence type="ECO:0000256" key="2">
    <source>
        <dbReference type="SAM" id="SignalP"/>
    </source>
</evidence>
<reference evidence="4" key="1">
    <citation type="journal article" date="2013" name="Genome Announc.">
        <title>Draft Genome Sequence of Agarivorans albus Strain MKT 106T, an Agarolytic Marine Bacterium.</title>
        <authorList>
            <person name="Yasuike M."/>
            <person name="Nakamura Y."/>
            <person name="Kai W."/>
            <person name="Fujiwara A."/>
            <person name="Fukui Y."/>
            <person name="Satomi M."/>
            <person name="Sano M."/>
        </authorList>
    </citation>
    <scope>NUCLEOTIDE SEQUENCE [LARGE SCALE GENOMIC DNA]</scope>
</reference>
<protein>
    <submittedName>
        <fullName evidence="4">Outer membrane protein H1</fullName>
    </submittedName>
</protein>
<organism evidence="4 5">
    <name type="scientific">Agarivorans albus MKT 106</name>
    <dbReference type="NCBI Taxonomy" id="1331007"/>
    <lineage>
        <taxon>Bacteria</taxon>
        <taxon>Pseudomonadati</taxon>
        <taxon>Pseudomonadota</taxon>
        <taxon>Gammaproteobacteria</taxon>
        <taxon>Alteromonadales</taxon>
        <taxon>Alteromonadaceae</taxon>
        <taxon>Agarivorans</taxon>
    </lineage>
</organism>
<gene>
    <name evidence="4" type="ORF">AALB_3903</name>
</gene>
<proteinExistence type="predicted"/>
<dbReference type="OrthoDB" id="6384953at2"/>
<evidence type="ECO:0000256" key="1">
    <source>
        <dbReference type="ARBA" id="ARBA00022729"/>
    </source>
</evidence>
<keyword evidence="5" id="KW-1185">Reference proteome</keyword>
<feature type="signal peptide" evidence="2">
    <location>
        <begin position="1"/>
        <end position="21"/>
    </location>
</feature>
<dbReference type="Proteomes" id="UP000014461">
    <property type="component" value="Unassembled WGS sequence"/>
</dbReference>
<sequence length="170" mass="18734">MNKKTILSALIISSVSVGAHAANADVDWFVGGGVGYQADNIKGEYTGGDDDATFQLRGGAIINENHRVMGTYAYMDELSQNTFLASYDYIHPVSEKFSVFAGASIGAADSEINNQSSTEFVWGGQAGMMYRINSNWSAELAYRYLDQDYQSHGVKINDTQQVYMSVDYRF</sequence>